<name>A0ABS1M7N8_9NOCA</name>
<dbReference type="PANTHER" id="PTHR33164:SF64">
    <property type="entry name" value="TRANSCRIPTIONAL REGULATOR SLYA"/>
    <property type="match status" value="1"/>
</dbReference>
<comment type="caution">
    <text evidence="5">The sequence shown here is derived from an EMBL/GenBank/DDBJ whole genome shotgun (WGS) entry which is preliminary data.</text>
</comment>
<evidence type="ECO:0000313" key="5">
    <source>
        <dbReference type="EMBL" id="MBL1076648.1"/>
    </source>
</evidence>
<dbReference type="RefSeq" id="WP_201949204.1">
    <property type="nucleotide sequence ID" value="NZ_JAERRJ010000007.1"/>
</dbReference>
<dbReference type="InterPro" id="IPR036388">
    <property type="entry name" value="WH-like_DNA-bd_sf"/>
</dbReference>
<feature type="domain" description="HTH marR-type" evidence="4">
    <location>
        <begin position="10"/>
        <end position="139"/>
    </location>
</feature>
<dbReference type="InterPro" id="IPR039422">
    <property type="entry name" value="MarR/SlyA-like"/>
</dbReference>
<dbReference type="InterPro" id="IPR036390">
    <property type="entry name" value="WH_DNA-bd_sf"/>
</dbReference>
<keyword evidence="6" id="KW-1185">Reference proteome</keyword>
<reference evidence="5 6" key="1">
    <citation type="submission" date="2021-01" db="EMBL/GenBank/DDBJ databases">
        <title>WGS of actinomycetes isolated from Thailand.</title>
        <authorList>
            <person name="Thawai C."/>
        </authorList>
    </citation>
    <scope>NUCLEOTIDE SEQUENCE [LARGE SCALE GENOMIC DNA]</scope>
    <source>
        <strain evidence="5 6">LPG 2</strain>
    </source>
</reference>
<gene>
    <name evidence="5" type="ORF">JK358_19805</name>
</gene>
<organism evidence="5 6">
    <name type="scientific">Nocardia acididurans</name>
    <dbReference type="NCBI Taxonomy" id="2802282"/>
    <lineage>
        <taxon>Bacteria</taxon>
        <taxon>Bacillati</taxon>
        <taxon>Actinomycetota</taxon>
        <taxon>Actinomycetes</taxon>
        <taxon>Mycobacteriales</taxon>
        <taxon>Nocardiaceae</taxon>
        <taxon>Nocardia</taxon>
    </lineage>
</organism>
<evidence type="ECO:0000256" key="3">
    <source>
        <dbReference type="ARBA" id="ARBA00023163"/>
    </source>
</evidence>
<dbReference type="InterPro" id="IPR000835">
    <property type="entry name" value="HTH_MarR-typ"/>
</dbReference>
<evidence type="ECO:0000259" key="4">
    <source>
        <dbReference type="PROSITE" id="PS50995"/>
    </source>
</evidence>
<protein>
    <submittedName>
        <fullName evidence="5">MarR family transcriptional regulator</fullName>
    </submittedName>
</protein>
<dbReference type="Proteomes" id="UP000602198">
    <property type="component" value="Unassembled WGS sequence"/>
</dbReference>
<proteinExistence type="predicted"/>
<dbReference type="Pfam" id="PF12802">
    <property type="entry name" value="MarR_2"/>
    <property type="match status" value="1"/>
</dbReference>
<keyword evidence="1" id="KW-0805">Transcription regulation</keyword>
<dbReference type="SUPFAM" id="SSF46785">
    <property type="entry name" value="Winged helix' DNA-binding domain"/>
    <property type="match status" value="1"/>
</dbReference>
<dbReference type="PROSITE" id="PS50995">
    <property type="entry name" value="HTH_MARR_2"/>
    <property type="match status" value="1"/>
</dbReference>
<dbReference type="SMART" id="SM00347">
    <property type="entry name" value="HTH_MARR"/>
    <property type="match status" value="1"/>
</dbReference>
<keyword evidence="3" id="KW-0804">Transcription</keyword>
<keyword evidence="2" id="KW-0238">DNA-binding</keyword>
<accession>A0ABS1M7N8</accession>
<evidence type="ECO:0000313" key="6">
    <source>
        <dbReference type="Proteomes" id="UP000602198"/>
    </source>
</evidence>
<dbReference type="EMBL" id="JAERRJ010000007">
    <property type="protein sequence ID" value="MBL1076648.1"/>
    <property type="molecule type" value="Genomic_DNA"/>
</dbReference>
<evidence type="ECO:0000256" key="1">
    <source>
        <dbReference type="ARBA" id="ARBA00023015"/>
    </source>
</evidence>
<sequence length="145" mass="15194">MDDSTALGALDDLARLVRRASQELDRAIAGCLGETSVGRWHVLHAVAGGAGLSMSQLADATLLNAATLTRLIDAMIADNLVHRKVDDTDRRRVLVFPTRRGVLTHRVMAEALTTGGLTGLAGNAGLSKSLTALVDRISATEPAAL</sequence>
<dbReference type="Gene3D" id="1.10.10.10">
    <property type="entry name" value="Winged helix-like DNA-binding domain superfamily/Winged helix DNA-binding domain"/>
    <property type="match status" value="1"/>
</dbReference>
<dbReference type="PANTHER" id="PTHR33164">
    <property type="entry name" value="TRANSCRIPTIONAL REGULATOR, MARR FAMILY"/>
    <property type="match status" value="1"/>
</dbReference>
<evidence type="ECO:0000256" key="2">
    <source>
        <dbReference type="ARBA" id="ARBA00023125"/>
    </source>
</evidence>